<accession>A0ABN6FC71</accession>
<gene>
    <name evidence="1" type="ORF">DSLASN_41610</name>
</gene>
<reference evidence="1 2" key="1">
    <citation type="submission" date="2021-02" db="EMBL/GenBank/DDBJ databases">
        <title>Complete genome of Desulfoluna sp. strain ASN36.</title>
        <authorList>
            <person name="Takahashi A."/>
            <person name="Kojima H."/>
            <person name="Fukui M."/>
        </authorList>
    </citation>
    <scope>NUCLEOTIDE SEQUENCE [LARGE SCALE GENOMIC DNA]</scope>
    <source>
        <strain evidence="1 2">ASN36</strain>
    </source>
</reference>
<keyword evidence="2" id="KW-1185">Reference proteome</keyword>
<sequence length="368" mass="39949">MAPTNGDMNSRQGGWMGMTVIVISGGERTQAQALVRALETSSGSTAMDDEALISMAAEGWGGGSLLFSWALWGAHPLADRVGMQRTCAKAKACRAMLTALGQGVRIFHGDLGHLLYRFPVPVYRVLLSGKGEGSGQVGARRRRRLFGESFLSHAFYDMHLPCGSDSVGEEAGAILERTALALGDPGCPLSTECLRLAIDMADAELDLVHRGVDVEFWGHDGRLTVWNRSPLGNHDLEERVHRLYALGTATCRRGIPPLIFDERLPYTLSTRVEGARSLDEAVADVRERNGARPASAKAEVVLHGGIGWGERILVDFPEALSDPEEVVWRLVALYPGRRFILPAPRYAWVVSRMGLDAGNHGVPMGEGR</sequence>
<protein>
    <submittedName>
        <fullName evidence="1">Uncharacterized protein</fullName>
    </submittedName>
</protein>
<dbReference type="EMBL" id="AP024488">
    <property type="protein sequence ID" value="BCS98529.1"/>
    <property type="molecule type" value="Genomic_DNA"/>
</dbReference>
<evidence type="ECO:0000313" key="1">
    <source>
        <dbReference type="EMBL" id="BCS98529.1"/>
    </source>
</evidence>
<dbReference type="Proteomes" id="UP001320148">
    <property type="component" value="Chromosome"/>
</dbReference>
<dbReference type="RefSeq" id="WP_236889920.1">
    <property type="nucleotide sequence ID" value="NZ_AP024488.1"/>
</dbReference>
<name>A0ABN6FC71_9BACT</name>
<evidence type="ECO:0000313" key="2">
    <source>
        <dbReference type="Proteomes" id="UP001320148"/>
    </source>
</evidence>
<proteinExistence type="predicted"/>
<organism evidence="1 2">
    <name type="scientific">Desulfoluna limicola</name>
    <dbReference type="NCBI Taxonomy" id="2810562"/>
    <lineage>
        <taxon>Bacteria</taxon>
        <taxon>Pseudomonadati</taxon>
        <taxon>Thermodesulfobacteriota</taxon>
        <taxon>Desulfobacteria</taxon>
        <taxon>Desulfobacterales</taxon>
        <taxon>Desulfolunaceae</taxon>
        <taxon>Desulfoluna</taxon>
    </lineage>
</organism>